<gene>
    <name evidence="1" type="ORF">LX70_01317</name>
</gene>
<dbReference type="SUPFAM" id="SSF56784">
    <property type="entry name" value="HAD-like"/>
    <property type="match status" value="1"/>
</dbReference>
<dbReference type="PANTHER" id="PTHR19288">
    <property type="entry name" value="4-NITROPHENYLPHOSPHATASE-RELATED"/>
    <property type="match status" value="1"/>
</dbReference>
<dbReference type="CDD" id="cd07525">
    <property type="entry name" value="HAD_like"/>
    <property type="match status" value="1"/>
</dbReference>
<dbReference type="NCBIfam" id="TIGR01460">
    <property type="entry name" value="HAD-SF-IIA"/>
    <property type="match status" value="1"/>
</dbReference>
<dbReference type="Pfam" id="PF13242">
    <property type="entry name" value="Hydrolase_like"/>
    <property type="match status" value="1"/>
</dbReference>
<evidence type="ECO:0000313" key="2">
    <source>
        <dbReference type="Proteomes" id="UP000238338"/>
    </source>
</evidence>
<dbReference type="Pfam" id="PF13344">
    <property type="entry name" value="Hydrolase_6"/>
    <property type="match status" value="1"/>
</dbReference>
<dbReference type="EMBL" id="PVEP01000002">
    <property type="protein sequence ID" value="PQV57512.1"/>
    <property type="molecule type" value="Genomic_DNA"/>
</dbReference>
<dbReference type="GO" id="GO:0016791">
    <property type="term" value="F:phosphatase activity"/>
    <property type="evidence" value="ECO:0007669"/>
    <property type="project" value="TreeGrafter"/>
</dbReference>
<dbReference type="OrthoDB" id="9791073at2"/>
<dbReference type="InterPro" id="IPR023214">
    <property type="entry name" value="HAD_sf"/>
</dbReference>
<organism evidence="1 2">
    <name type="scientific">Albidovulum denitrificans</name>
    <dbReference type="NCBI Taxonomy" id="404881"/>
    <lineage>
        <taxon>Bacteria</taxon>
        <taxon>Pseudomonadati</taxon>
        <taxon>Pseudomonadota</taxon>
        <taxon>Alphaproteobacteria</taxon>
        <taxon>Rhodobacterales</taxon>
        <taxon>Paracoccaceae</taxon>
        <taxon>Albidovulum</taxon>
    </lineage>
</organism>
<dbReference type="AlphaFoldDB" id="A0A2S8S9N6"/>
<dbReference type="InterPro" id="IPR006357">
    <property type="entry name" value="HAD-SF_hydro_IIA"/>
</dbReference>
<keyword evidence="1" id="KW-0378">Hydrolase</keyword>
<dbReference type="PANTHER" id="PTHR19288:SF90">
    <property type="entry name" value="OS08G0542600 PROTEIN"/>
    <property type="match status" value="1"/>
</dbReference>
<accession>A0A2S8S9N6</accession>
<dbReference type="InterPro" id="IPR006356">
    <property type="entry name" value="HAD-SF_hydro_IIA_hyp3"/>
</dbReference>
<dbReference type="GO" id="GO:0005737">
    <property type="term" value="C:cytoplasm"/>
    <property type="evidence" value="ECO:0007669"/>
    <property type="project" value="TreeGrafter"/>
</dbReference>
<proteinExistence type="predicted"/>
<keyword evidence="2" id="KW-1185">Reference proteome</keyword>
<dbReference type="RefSeq" id="WP_105513758.1">
    <property type="nucleotide sequence ID" value="NZ_PVEP01000002.1"/>
</dbReference>
<dbReference type="Gene3D" id="3.40.50.1000">
    <property type="entry name" value="HAD superfamily/HAD-like"/>
    <property type="match status" value="2"/>
</dbReference>
<reference evidence="1 2" key="1">
    <citation type="submission" date="2018-02" db="EMBL/GenBank/DDBJ databases">
        <title>Genomic Encyclopedia of Archaeal and Bacterial Type Strains, Phase II (KMG-II): from individual species to whole genera.</title>
        <authorList>
            <person name="Goeker M."/>
        </authorList>
    </citation>
    <scope>NUCLEOTIDE SEQUENCE [LARGE SCALE GENOMIC DNA]</scope>
    <source>
        <strain evidence="1 2">DSM 18921</strain>
    </source>
</reference>
<dbReference type="Proteomes" id="UP000238338">
    <property type="component" value="Unassembled WGS sequence"/>
</dbReference>
<comment type="caution">
    <text evidence="1">The sequence shown here is derived from an EMBL/GenBank/DDBJ whole genome shotgun (WGS) entry which is preliminary data.</text>
</comment>
<protein>
    <submittedName>
        <fullName evidence="1">HAD superfamily hydrolase (TIGR01459 family)</fullName>
    </submittedName>
</protein>
<evidence type="ECO:0000313" key="1">
    <source>
        <dbReference type="EMBL" id="PQV57512.1"/>
    </source>
</evidence>
<name>A0A2S8S9N6_9RHOB</name>
<sequence length="293" mass="31379">MTRIIPSLADISDPYDTLYCDLWGCLHNGRAPYPAAVAALQAFRAKGGRVVLLTNAPRPQAGVRAQLDRLGVPQDAWDLIASSGDAAQAGLFGGMVGRRVYHLGPAKDDGFFTDIPAEFADAPAITRVPLEEAEGIVCTGPFDDLTETPEDYRATFLYAKAKGLKLLCSNPDLVVDYGDRRIYCAGALAALYDEMGGESLYFGKPHPPIYDLARRRVIAAGFDFDPARTLAVGDGIGTDIQGGLGEGIDTLFVTGGLAVEAFGPDVEAPEAGLLRDWLDDRQITPTYAIGRLR</sequence>
<dbReference type="NCBIfam" id="TIGR01459">
    <property type="entry name" value="HAD-SF-IIA-hyp4"/>
    <property type="match status" value="1"/>
</dbReference>
<dbReference type="InterPro" id="IPR036412">
    <property type="entry name" value="HAD-like_sf"/>
</dbReference>